<evidence type="ECO:0000256" key="1">
    <source>
        <dbReference type="SAM" id="Phobius"/>
    </source>
</evidence>
<evidence type="ECO:0000313" key="3">
    <source>
        <dbReference type="Proteomes" id="UP000800200"/>
    </source>
</evidence>
<name>A0A6A6EEY5_9PEZI</name>
<gene>
    <name evidence="2" type="ORF">K469DRAFT_721514</name>
</gene>
<keyword evidence="1" id="KW-0472">Membrane</keyword>
<evidence type="ECO:0000313" key="2">
    <source>
        <dbReference type="EMBL" id="KAF2190607.1"/>
    </source>
</evidence>
<keyword evidence="1" id="KW-1133">Transmembrane helix</keyword>
<keyword evidence="1" id="KW-0812">Transmembrane</keyword>
<dbReference type="EMBL" id="ML994618">
    <property type="protein sequence ID" value="KAF2190607.1"/>
    <property type="molecule type" value="Genomic_DNA"/>
</dbReference>
<dbReference type="Proteomes" id="UP000800200">
    <property type="component" value="Unassembled WGS sequence"/>
</dbReference>
<accession>A0A6A6EEY5</accession>
<protein>
    <submittedName>
        <fullName evidence="2">Uncharacterized protein</fullName>
    </submittedName>
</protein>
<reference evidence="2" key="1">
    <citation type="journal article" date="2020" name="Stud. Mycol.">
        <title>101 Dothideomycetes genomes: a test case for predicting lifestyles and emergence of pathogens.</title>
        <authorList>
            <person name="Haridas S."/>
            <person name="Albert R."/>
            <person name="Binder M."/>
            <person name="Bloem J."/>
            <person name="Labutti K."/>
            <person name="Salamov A."/>
            <person name="Andreopoulos B."/>
            <person name="Baker S."/>
            <person name="Barry K."/>
            <person name="Bills G."/>
            <person name="Bluhm B."/>
            <person name="Cannon C."/>
            <person name="Castanera R."/>
            <person name="Culley D."/>
            <person name="Daum C."/>
            <person name="Ezra D."/>
            <person name="Gonzalez J."/>
            <person name="Henrissat B."/>
            <person name="Kuo A."/>
            <person name="Liang C."/>
            <person name="Lipzen A."/>
            <person name="Lutzoni F."/>
            <person name="Magnuson J."/>
            <person name="Mondo S."/>
            <person name="Nolan M."/>
            <person name="Ohm R."/>
            <person name="Pangilinan J."/>
            <person name="Park H.-J."/>
            <person name="Ramirez L."/>
            <person name="Alfaro M."/>
            <person name="Sun H."/>
            <person name="Tritt A."/>
            <person name="Yoshinaga Y."/>
            <person name="Zwiers L.-H."/>
            <person name="Turgeon B."/>
            <person name="Goodwin S."/>
            <person name="Spatafora J."/>
            <person name="Crous P."/>
            <person name="Grigoriev I."/>
        </authorList>
    </citation>
    <scope>NUCLEOTIDE SEQUENCE</scope>
    <source>
        <strain evidence="2">CBS 207.26</strain>
    </source>
</reference>
<proteinExistence type="predicted"/>
<dbReference type="OrthoDB" id="3431704at2759"/>
<keyword evidence="3" id="KW-1185">Reference proteome</keyword>
<sequence>MDHEKDLVRDLLGICMFEYFAVMSIGTWVCVPRTSVQPPHECMKWGDLMDTLLNLESYMCLV</sequence>
<feature type="transmembrane region" description="Helical" evidence="1">
    <location>
        <begin position="7"/>
        <end position="29"/>
    </location>
</feature>
<dbReference type="AlphaFoldDB" id="A0A6A6EEY5"/>
<organism evidence="2 3">
    <name type="scientific">Zopfia rhizophila CBS 207.26</name>
    <dbReference type="NCBI Taxonomy" id="1314779"/>
    <lineage>
        <taxon>Eukaryota</taxon>
        <taxon>Fungi</taxon>
        <taxon>Dikarya</taxon>
        <taxon>Ascomycota</taxon>
        <taxon>Pezizomycotina</taxon>
        <taxon>Dothideomycetes</taxon>
        <taxon>Dothideomycetes incertae sedis</taxon>
        <taxon>Zopfiaceae</taxon>
        <taxon>Zopfia</taxon>
    </lineage>
</organism>